<gene>
    <name evidence="1" type="ORF">SNE25_18195</name>
</gene>
<name>A0ABZ0TI47_9SPHI</name>
<sequence>MNEPGKTIKRKLTDHHDAKTLLLKANLAHGGHALDIIKTMRYSAVIMGVKAISYTDIYDNKLRIELWENGQLVSVEQMDGNDGWRWLQGKKAPMPPNRVAEMKSTFYSGLLGLRKPALNQMQVLNMQKLKNNTYSVLCRLDGNDYIFAINSQNQLVAEANKTAGRTSVSALFDLRAIQGIIIPFKEVVTTGFKKLVIEYDDFEINPGIDNSTWDSPAGV</sequence>
<keyword evidence="2" id="KW-1185">Reference proteome</keyword>
<proteinExistence type="predicted"/>
<dbReference type="Proteomes" id="UP001324380">
    <property type="component" value="Chromosome"/>
</dbReference>
<dbReference type="RefSeq" id="WP_321560417.1">
    <property type="nucleotide sequence ID" value="NZ_CP139558.1"/>
</dbReference>
<dbReference type="EMBL" id="CP139558">
    <property type="protein sequence ID" value="WPU91250.1"/>
    <property type="molecule type" value="Genomic_DNA"/>
</dbReference>
<reference evidence="1 2" key="1">
    <citation type="submission" date="2023-11" db="EMBL/GenBank/DDBJ databases">
        <title>Analysis of the Genomes of Mucilaginibacter gossypii cycad 4 and M. sabulilitoris SNA2: microbes with the potential for plant growth promotion.</title>
        <authorList>
            <person name="Hirsch A.M."/>
            <person name="Humm E."/>
            <person name="Rubbi M."/>
            <person name="Del Vecchio G."/>
            <person name="Ha S.M."/>
            <person name="Pellegrini M."/>
            <person name="Gunsalus R.P."/>
        </authorList>
    </citation>
    <scope>NUCLEOTIDE SEQUENCE [LARGE SCALE GENOMIC DNA]</scope>
    <source>
        <strain evidence="1 2">SNA2</strain>
    </source>
</reference>
<protein>
    <submittedName>
        <fullName evidence="1">Uncharacterized protein</fullName>
    </submittedName>
</protein>
<organism evidence="1 2">
    <name type="scientific">Mucilaginibacter sabulilitoris</name>
    <dbReference type="NCBI Taxonomy" id="1173583"/>
    <lineage>
        <taxon>Bacteria</taxon>
        <taxon>Pseudomonadati</taxon>
        <taxon>Bacteroidota</taxon>
        <taxon>Sphingobacteriia</taxon>
        <taxon>Sphingobacteriales</taxon>
        <taxon>Sphingobacteriaceae</taxon>
        <taxon>Mucilaginibacter</taxon>
    </lineage>
</organism>
<evidence type="ECO:0000313" key="2">
    <source>
        <dbReference type="Proteomes" id="UP001324380"/>
    </source>
</evidence>
<evidence type="ECO:0000313" key="1">
    <source>
        <dbReference type="EMBL" id="WPU91250.1"/>
    </source>
</evidence>
<accession>A0ABZ0TI47</accession>